<comment type="caution">
    <text evidence="1">The sequence shown here is derived from an EMBL/GenBank/DDBJ whole genome shotgun (WGS) entry which is preliminary data.</text>
</comment>
<proteinExistence type="predicted"/>
<reference evidence="1" key="1">
    <citation type="journal article" date="2019" name="Sci. Rep.">
        <title>Draft genome of Tanacetum cinerariifolium, the natural source of mosquito coil.</title>
        <authorList>
            <person name="Yamashiro T."/>
            <person name="Shiraishi A."/>
            <person name="Satake H."/>
            <person name="Nakayama K."/>
        </authorList>
    </citation>
    <scope>NUCLEOTIDE SEQUENCE</scope>
</reference>
<gene>
    <name evidence="1" type="ORF">Tci_688716</name>
</gene>
<dbReference type="EMBL" id="BKCJ010566654">
    <property type="protein sequence ID" value="GFB16745.1"/>
    <property type="molecule type" value="Genomic_DNA"/>
</dbReference>
<accession>A0A699L4I0</accession>
<organism evidence="1">
    <name type="scientific">Tanacetum cinerariifolium</name>
    <name type="common">Dalmatian daisy</name>
    <name type="synonym">Chrysanthemum cinerariifolium</name>
    <dbReference type="NCBI Taxonomy" id="118510"/>
    <lineage>
        <taxon>Eukaryota</taxon>
        <taxon>Viridiplantae</taxon>
        <taxon>Streptophyta</taxon>
        <taxon>Embryophyta</taxon>
        <taxon>Tracheophyta</taxon>
        <taxon>Spermatophyta</taxon>
        <taxon>Magnoliopsida</taxon>
        <taxon>eudicotyledons</taxon>
        <taxon>Gunneridae</taxon>
        <taxon>Pentapetalae</taxon>
        <taxon>asterids</taxon>
        <taxon>campanulids</taxon>
        <taxon>Asterales</taxon>
        <taxon>Asteraceae</taxon>
        <taxon>Asteroideae</taxon>
        <taxon>Anthemideae</taxon>
        <taxon>Anthemidinae</taxon>
        <taxon>Tanacetum</taxon>
    </lineage>
</organism>
<evidence type="ECO:0000313" key="1">
    <source>
        <dbReference type="EMBL" id="GFB16745.1"/>
    </source>
</evidence>
<dbReference type="AlphaFoldDB" id="A0A699L4I0"/>
<sequence>MESEEIIKSGVKELVLIPNECEVTSEDKRGCDMLVCENSPIYDDHSETFFDSNNDDDISSDDNAFEDIEYVEASLPDPEMSV</sequence>
<name>A0A699L4I0_TANCI</name>
<protein>
    <submittedName>
        <fullName evidence="1">Uncharacterized protein</fullName>
    </submittedName>
</protein>